<proteinExistence type="predicted"/>
<dbReference type="SUPFAM" id="SSF48371">
    <property type="entry name" value="ARM repeat"/>
    <property type="match status" value="1"/>
</dbReference>
<dbReference type="EMBL" id="JAPFFF010000005">
    <property type="protein sequence ID" value="KAK8890361.1"/>
    <property type="molecule type" value="Genomic_DNA"/>
</dbReference>
<name>A0ABR2KHX1_9EUKA</name>
<evidence type="ECO:0000313" key="1">
    <source>
        <dbReference type="EMBL" id="KAK8890361.1"/>
    </source>
</evidence>
<dbReference type="PANTHER" id="PTHR10257">
    <property type="entry name" value="SERINE/THREONINE PROTEIN PHOSPHATASE 2A PP2A REGULATORY SUBUNIT B"/>
    <property type="match status" value="1"/>
</dbReference>
<dbReference type="PANTHER" id="PTHR10257:SF3">
    <property type="entry name" value="SERINE_THREONINE-PROTEIN PHOSPHATASE 2A 56 KDA REGULATORY SUBUNIT GAMMA ISOFORM"/>
    <property type="match status" value="1"/>
</dbReference>
<dbReference type="Gene3D" id="1.25.10.10">
    <property type="entry name" value="Leucine-rich Repeat Variant"/>
    <property type="match status" value="1"/>
</dbReference>
<dbReference type="InterPro" id="IPR011989">
    <property type="entry name" value="ARM-like"/>
</dbReference>
<gene>
    <name evidence="1" type="ORF">M9Y10_035136</name>
</gene>
<dbReference type="Proteomes" id="UP001470230">
    <property type="component" value="Unassembled WGS sequence"/>
</dbReference>
<reference evidence="1 2" key="1">
    <citation type="submission" date="2024-04" db="EMBL/GenBank/DDBJ databases">
        <title>Tritrichomonas musculus Genome.</title>
        <authorList>
            <person name="Alves-Ferreira E."/>
            <person name="Grigg M."/>
            <person name="Lorenzi H."/>
            <person name="Galac M."/>
        </authorList>
    </citation>
    <scope>NUCLEOTIDE SEQUENCE [LARGE SCALE GENOMIC DNA]</scope>
    <source>
        <strain evidence="1 2">EAF2021</strain>
    </source>
</reference>
<evidence type="ECO:0000313" key="2">
    <source>
        <dbReference type="Proteomes" id="UP001470230"/>
    </source>
</evidence>
<dbReference type="Pfam" id="PF01603">
    <property type="entry name" value="B56"/>
    <property type="match status" value="1"/>
</dbReference>
<keyword evidence="2" id="KW-1185">Reference proteome</keyword>
<comment type="caution">
    <text evidence="1">The sequence shown here is derived from an EMBL/GenBank/DDBJ whole genome shotgun (WGS) entry which is preliminary data.</text>
</comment>
<organism evidence="1 2">
    <name type="scientific">Tritrichomonas musculus</name>
    <dbReference type="NCBI Taxonomy" id="1915356"/>
    <lineage>
        <taxon>Eukaryota</taxon>
        <taxon>Metamonada</taxon>
        <taxon>Parabasalia</taxon>
        <taxon>Tritrichomonadida</taxon>
        <taxon>Tritrichomonadidae</taxon>
        <taxon>Tritrichomonas</taxon>
    </lineage>
</organism>
<accession>A0ABR2KHX1</accession>
<dbReference type="InterPro" id="IPR002554">
    <property type="entry name" value="PP2A_B56"/>
</dbReference>
<protein>
    <submittedName>
        <fullName evidence="1">Uncharacterized protein</fullName>
    </submittedName>
</protein>
<dbReference type="InterPro" id="IPR016024">
    <property type="entry name" value="ARM-type_fold"/>
</dbReference>
<sequence length="456" mass="51937">MDSPLKKIDDTPKSELEDFKTKTFLISTLHPLDFGVIKIDSLPPLDSASDSDFKKLFLKKCKECYKLCDFSDEKLDVKAKNTKTGFLMEFETVFTKPRFFRNIDDEAIAGFIKMAKINISRALPSFKIVSSIDCPDNVYDISWPHLNLVYGDLKALFSGKLMSRVKNDQIISLIHILIKNSYSSDERERQSVKDCLSMLYSKVSDKQIKTKIINSTVNQIRIGLCSAELLGFVYDIVPDIPTLLPDHLEDIYNSVLSLHNSRLYMKFSGALTQCVTRFIRTKHSLLENTITFLVKHWPKAGIKKQVNITSELESIMQNFAEEPISRECAESLFQRLGTLFIEPGVDIAEAALSFVIGQGNEATLIEYIDLAMKLLIPSLCSCKKKHWNIFIQDDAQIVLDLLAKVNPPLYKQTLQDIIKSQKDQKINNKERAKSWALITEMAKKNNPDFTSDKLKI</sequence>